<dbReference type="RefSeq" id="WP_105008684.1">
    <property type="nucleotide sequence ID" value="NZ_CP025013.1"/>
</dbReference>
<dbReference type="InterPro" id="IPR050707">
    <property type="entry name" value="HTH_MetabolicPath_Reg"/>
</dbReference>
<keyword evidence="6" id="KW-0614">Plasmid</keyword>
<dbReference type="InterPro" id="IPR005471">
    <property type="entry name" value="Tscrpt_reg_IclR_N"/>
</dbReference>
<dbReference type="PROSITE" id="PS51078">
    <property type="entry name" value="ICLR_ED"/>
    <property type="match status" value="1"/>
</dbReference>
<evidence type="ECO:0000259" key="5">
    <source>
        <dbReference type="PROSITE" id="PS51078"/>
    </source>
</evidence>
<reference evidence="6 7" key="1">
    <citation type="submission" date="2017-11" db="EMBL/GenBank/DDBJ databases">
        <title>Complete genome of Rhizobium leguminosarum Norway, an ineffective micro-symbiont.</title>
        <authorList>
            <person name="Hoffrichter A."/>
            <person name="Liang J."/>
            <person name="Brachmann A."/>
            <person name="Marin M."/>
        </authorList>
    </citation>
    <scope>NUCLEOTIDE SEQUENCE [LARGE SCALE GENOMIC DNA]</scope>
    <source>
        <strain evidence="6 7">Norway</strain>
        <plasmid evidence="7">Plasmid prln1</plasmid>
    </source>
</reference>
<evidence type="ECO:0000256" key="3">
    <source>
        <dbReference type="ARBA" id="ARBA00023163"/>
    </source>
</evidence>
<keyword evidence="2" id="KW-0238">DNA-binding</keyword>
<evidence type="ECO:0000313" key="6">
    <source>
        <dbReference type="EMBL" id="AUW45962.1"/>
    </source>
</evidence>
<sequence>MSTVGKALSLLDSLSQLNHEAGLTDIARLCDLDKATARRLLVELEKHGFVEQDPETRRYRIGSAPVRLARIREARYPFLRVAIPFVRELAEKSEETVHLAEFSGSTLSTIHVEDSPRAHRVIVEIGTRLPFHATASGLAYLAFSNKKYMESALSQPLEAFTEHTVTDPAAVRKMIDETVARGFSISSQGLEVGVVSTGAPILSPAGQPIGSITIAAPLARARAATLASFGAAVVDTAKRISEKYYGPERPSGTKTQTKRTG</sequence>
<dbReference type="PANTHER" id="PTHR30136:SF24">
    <property type="entry name" value="HTH-TYPE TRANSCRIPTIONAL REPRESSOR ALLR"/>
    <property type="match status" value="1"/>
</dbReference>
<dbReference type="InterPro" id="IPR029016">
    <property type="entry name" value="GAF-like_dom_sf"/>
</dbReference>
<dbReference type="SUPFAM" id="SSF46785">
    <property type="entry name" value="Winged helix' DNA-binding domain"/>
    <property type="match status" value="1"/>
</dbReference>
<gene>
    <name evidence="6" type="ORF">CUJ84_pRLN1000501</name>
</gene>
<geneLocation type="plasmid" evidence="7">
    <name>prln1</name>
</geneLocation>
<evidence type="ECO:0000313" key="7">
    <source>
        <dbReference type="Proteomes" id="UP000238523"/>
    </source>
</evidence>
<accession>A0A2K9ZCJ4</accession>
<dbReference type="SUPFAM" id="SSF55781">
    <property type="entry name" value="GAF domain-like"/>
    <property type="match status" value="1"/>
</dbReference>
<protein>
    <submittedName>
        <fullName evidence="6">Transcriptional regulator</fullName>
    </submittedName>
</protein>
<dbReference type="Proteomes" id="UP000238523">
    <property type="component" value="Plasmid pRLN1"/>
</dbReference>
<dbReference type="Gene3D" id="3.30.450.40">
    <property type="match status" value="1"/>
</dbReference>
<keyword evidence="3" id="KW-0804">Transcription</keyword>
<dbReference type="Pfam" id="PF01614">
    <property type="entry name" value="IclR_C"/>
    <property type="match status" value="1"/>
</dbReference>
<dbReference type="InterPro" id="IPR014757">
    <property type="entry name" value="Tscrpt_reg_IclR_C"/>
</dbReference>
<evidence type="ECO:0000256" key="2">
    <source>
        <dbReference type="ARBA" id="ARBA00023125"/>
    </source>
</evidence>
<dbReference type="EMBL" id="CP025013">
    <property type="protein sequence ID" value="AUW45962.1"/>
    <property type="molecule type" value="Genomic_DNA"/>
</dbReference>
<dbReference type="InterPro" id="IPR036390">
    <property type="entry name" value="WH_DNA-bd_sf"/>
</dbReference>
<dbReference type="GO" id="GO:0003700">
    <property type="term" value="F:DNA-binding transcription factor activity"/>
    <property type="evidence" value="ECO:0007669"/>
    <property type="project" value="TreeGrafter"/>
</dbReference>
<dbReference type="GO" id="GO:0003677">
    <property type="term" value="F:DNA binding"/>
    <property type="evidence" value="ECO:0007669"/>
    <property type="project" value="UniProtKB-KW"/>
</dbReference>
<evidence type="ECO:0000256" key="1">
    <source>
        <dbReference type="ARBA" id="ARBA00023015"/>
    </source>
</evidence>
<dbReference type="Gene3D" id="1.10.10.10">
    <property type="entry name" value="Winged helix-like DNA-binding domain superfamily/Winged helix DNA-binding domain"/>
    <property type="match status" value="1"/>
</dbReference>
<proteinExistence type="predicted"/>
<dbReference type="SMART" id="SM00346">
    <property type="entry name" value="HTH_ICLR"/>
    <property type="match status" value="1"/>
</dbReference>
<dbReference type="AlphaFoldDB" id="A0A2K9ZCJ4"/>
<name>A0A2K9ZCJ4_RHILE</name>
<keyword evidence="1" id="KW-0805">Transcription regulation</keyword>
<dbReference type="Pfam" id="PF09339">
    <property type="entry name" value="HTH_IclR"/>
    <property type="match status" value="1"/>
</dbReference>
<dbReference type="PROSITE" id="PS51077">
    <property type="entry name" value="HTH_ICLR"/>
    <property type="match status" value="1"/>
</dbReference>
<dbReference type="InterPro" id="IPR036388">
    <property type="entry name" value="WH-like_DNA-bd_sf"/>
</dbReference>
<feature type="domain" description="HTH iclR-type" evidence="4">
    <location>
        <begin position="1"/>
        <end position="63"/>
    </location>
</feature>
<dbReference type="PANTHER" id="PTHR30136">
    <property type="entry name" value="HELIX-TURN-HELIX TRANSCRIPTIONAL REGULATOR, ICLR FAMILY"/>
    <property type="match status" value="1"/>
</dbReference>
<organism evidence="6 7">
    <name type="scientific">Rhizobium leguminosarum</name>
    <dbReference type="NCBI Taxonomy" id="384"/>
    <lineage>
        <taxon>Bacteria</taxon>
        <taxon>Pseudomonadati</taxon>
        <taxon>Pseudomonadota</taxon>
        <taxon>Alphaproteobacteria</taxon>
        <taxon>Hyphomicrobiales</taxon>
        <taxon>Rhizobiaceae</taxon>
        <taxon>Rhizobium/Agrobacterium group</taxon>
        <taxon>Rhizobium</taxon>
    </lineage>
</organism>
<dbReference type="GO" id="GO:0045892">
    <property type="term" value="P:negative regulation of DNA-templated transcription"/>
    <property type="evidence" value="ECO:0007669"/>
    <property type="project" value="TreeGrafter"/>
</dbReference>
<feature type="domain" description="IclR-ED" evidence="5">
    <location>
        <begin position="64"/>
        <end position="246"/>
    </location>
</feature>
<evidence type="ECO:0000259" key="4">
    <source>
        <dbReference type="PROSITE" id="PS51077"/>
    </source>
</evidence>